<organism evidence="1 2">
    <name type="scientific">Caligus rogercresseyi</name>
    <name type="common">Sea louse</name>
    <dbReference type="NCBI Taxonomy" id="217165"/>
    <lineage>
        <taxon>Eukaryota</taxon>
        <taxon>Metazoa</taxon>
        <taxon>Ecdysozoa</taxon>
        <taxon>Arthropoda</taxon>
        <taxon>Crustacea</taxon>
        <taxon>Multicrustacea</taxon>
        <taxon>Hexanauplia</taxon>
        <taxon>Copepoda</taxon>
        <taxon>Siphonostomatoida</taxon>
        <taxon>Caligidae</taxon>
        <taxon>Caligus</taxon>
    </lineage>
</organism>
<dbReference type="Proteomes" id="UP000595437">
    <property type="component" value="Chromosome 21"/>
</dbReference>
<evidence type="ECO:0000313" key="2">
    <source>
        <dbReference type="Proteomes" id="UP000595437"/>
    </source>
</evidence>
<gene>
    <name evidence="1" type="ORF">FKW44_025111</name>
</gene>
<keyword evidence="2" id="KW-1185">Reference proteome</keyword>
<dbReference type="AlphaFoldDB" id="A0A7T8JSF2"/>
<reference evidence="2" key="1">
    <citation type="submission" date="2021-01" db="EMBL/GenBank/DDBJ databases">
        <title>Caligus Genome Assembly.</title>
        <authorList>
            <person name="Gallardo-Escarate C."/>
        </authorList>
    </citation>
    <scope>NUCLEOTIDE SEQUENCE [LARGE SCALE GENOMIC DNA]</scope>
</reference>
<proteinExistence type="predicted"/>
<evidence type="ECO:0000313" key="1">
    <source>
        <dbReference type="EMBL" id="QQP31496.1"/>
    </source>
</evidence>
<protein>
    <submittedName>
        <fullName evidence="1">Uncharacterized protein</fullName>
    </submittedName>
</protein>
<name>A0A7T8JSF2_CALRO</name>
<sequence>MVQTDAKNGEQLADQVIRRLELLPQFESFRLKLKYIQSDQGSSQVKANRLIVDHFKTCLSDKDYRP</sequence>
<dbReference type="EMBL" id="CP045910">
    <property type="protein sequence ID" value="QQP31496.1"/>
    <property type="molecule type" value="Genomic_DNA"/>
</dbReference>
<accession>A0A7T8JSF2</accession>